<dbReference type="PANTHER" id="PTHR45947:SF14">
    <property type="entry name" value="SLL1723 PROTEIN"/>
    <property type="match status" value="1"/>
</dbReference>
<feature type="domain" description="Glycosyl transferase family 1" evidence="1">
    <location>
        <begin position="200"/>
        <end position="360"/>
    </location>
</feature>
<dbReference type="Pfam" id="PF13439">
    <property type="entry name" value="Glyco_transf_4"/>
    <property type="match status" value="1"/>
</dbReference>
<proteinExistence type="predicted"/>
<name>A0A8J8FET9_9BACT</name>
<dbReference type="GO" id="GO:0016757">
    <property type="term" value="F:glycosyltransferase activity"/>
    <property type="evidence" value="ECO:0007669"/>
    <property type="project" value="InterPro"/>
</dbReference>
<evidence type="ECO:0000313" key="3">
    <source>
        <dbReference type="EMBL" id="NNV56593.1"/>
    </source>
</evidence>
<dbReference type="InterPro" id="IPR050194">
    <property type="entry name" value="Glycosyltransferase_grp1"/>
</dbReference>
<dbReference type="PANTHER" id="PTHR45947">
    <property type="entry name" value="SULFOQUINOVOSYL TRANSFERASE SQD2"/>
    <property type="match status" value="1"/>
</dbReference>
<dbReference type="Pfam" id="PF00534">
    <property type="entry name" value="Glycos_transf_1"/>
    <property type="match status" value="1"/>
</dbReference>
<dbReference type="EMBL" id="WHPF01000009">
    <property type="protein sequence ID" value="NNV56593.1"/>
    <property type="molecule type" value="Genomic_DNA"/>
</dbReference>
<dbReference type="Proteomes" id="UP000598971">
    <property type="component" value="Unassembled WGS sequence"/>
</dbReference>
<accession>A0A8J8FET9</accession>
<protein>
    <submittedName>
        <fullName evidence="3">Glycosyltransferase</fullName>
    </submittedName>
</protein>
<organism evidence="3 4">
    <name type="scientific">Limnovirga soli</name>
    <dbReference type="NCBI Taxonomy" id="2656915"/>
    <lineage>
        <taxon>Bacteria</taxon>
        <taxon>Pseudomonadati</taxon>
        <taxon>Bacteroidota</taxon>
        <taxon>Chitinophagia</taxon>
        <taxon>Chitinophagales</taxon>
        <taxon>Chitinophagaceae</taxon>
        <taxon>Limnovirga</taxon>
    </lineage>
</organism>
<dbReference type="RefSeq" id="WP_171608535.1">
    <property type="nucleotide sequence ID" value="NZ_WHPF01000009.1"/>
</dbReference>
<evidence type="ECO:0000259" key="2">
    <source>
        <dbReference type="Pfam" id="PF13439"/>
    </source>
</evidence>
<gene>
    <name evidence="3" type="ORF">GD597_14060</name>
</gene>
<dbReference type="Gene3D" id="3.40.50.2000">
    <property type="entry name" value="Glycogen Phosphorylase B"/>
    <property type="match status" value="2"/>
</dbReference>
<dbReference type="InterPro" id="IPR028098">
    <property type="entry name" value="Glyco_trans_4-like_N"/>
</dbReference>
<dbReference type="AlphaFoldDB" id="A0A8J8FET9"/>
<comment type="caution">
    <text evidence="3">The sequence shown here is derived from an EMBL/GenBank/DDBJ whole genome shotgun (WGS) entry which is preliminary data.</text>
</comment>
<dbReference type="CDD" id="cd03801">
    <property type="entry name" value="GT4_PimA-like"/>
    <property type="match status" value="1"/>
</dbReference>
<evidence type="ECO:0000313" key="4">
    <source>
        <dbReference type="Proteomes" id="UP000598971"/>
    </source>
</evidence>
<sequence length="385" mass="43257">MNILIIVERFPVTTETFIVNKVLHLAKLGNTITVLCNSTDKGMYNRFFAGNTHVRILVANKVQWCWYLFKRPFGVLKAISLGRQMKQSLLNGFRYYLIQKQAPDIVHFEFSGIGIAYLDILPDLNAKIVVSCRGTAEKVKLLSDTTRQQQIRLLFNQAAAIHCVSADMQQTIAPYCNEPGKIFVNFPSIDTLQFKRRFSYKQRSPVTILSVGRFNFQKGYLTGLLAMQCLAKAGLAFQWVLVGDGPMKEELLFHINQLSLNDYVQFAGSKTREQLLKQLHDTDIFFLPSVYEGIANAALEAMSMEVPVVSTKSGGMAEVITHGVNGMLAEVYDHLALAAHLELLINNFAMRQSIGAAGRTRVAEQFTIQMQTAVFQTKYQQLLGI</sequence>
<dbReference type="SUPFAM" id="SSF53756">
    <property type="entry name" value="UDP-Glycosyltransferase/glycogen phosphorylase"/>
    <property type="match status" value="1"/>
</dbReference>
<feature type="domain" description="Glycosyltransferase subfamily 4-like N-terminal" evidence="2">
    <location>
        <begin position="15"/>
        <end position="191"/>
    </location>
</feature>
<reference evidence="3" key="1">
    <citation type="submission" date="2019-10" db="EMBL/GenBank/DDBJ databases">
        <title>Draft genome sequence of Panacibacter sp. KCS-6.</title>
        <authorList>
            <person name="Yim K.J."/>
        </authorList>
    </citation>
    <scope>NUCLEOTIDE SEQUENCE</scope>
    <source>
        <strain evidence="3">KCS-6</strain>
    </source>
</reference>
<dbReference type="InterPro" id="IPR001296">
    <property type="entry name" value="Glyco_trans_1"/>
</dbReference>
<evidence type="ECO:0000259" key="1">
    <source>
        <dbReference type="Pfam" id="PF00534"/>
    </source>
</evidence>
<keyword evidence="4" id="KW-1185">Reference proteome</keyword>